<evidence type="ECO:0000256" key="4">
    <source>
        <dbReference type="ARBA" id="ARBA00023143"/>
    </source>
</evidence>
<dbReference type="Proteomes" id="UP000267430">
    <property type="component" value="Unassembled WGS sequence"/>
</dbReference>
<evidence type="ECO:0000256" key="2">
    <source>
        <dbReference type="ARBA" id="ARBA00011255"/>
    </source>
</evidence>
<evidence type="ECO:0000259" key="7">
    <source>
        <dbReference type="Pfam" id="PF07195"/>
    </source>
</evidence>
<dbReference type="GO" id="GO:0071973">
    <property type="term" value="P:bacterial-type flagellum-dependent cell motility"/>
    <property type="evidence" value="ECO:0007669"/>
    <property type="project" value="TreeGrafter"/>
</dbReference>
<dbReference type="GO" id="GO:0009424">
    <property type="term" value="C:bacterial-type flagellum hook"/>
    <property type="evidence" value="ECO:0007669"/>
    <property type="project" value="UniProtKB-UniRule"/>
</dbReference>
<dbReference type="AlphaFoldDB" id="A0A433HT57"/>
<dbReference type="GO" id="GO:0009421">
    <property type="term" value="C:bacterial-type flagellum filament cap"/>
    <property type="evidence" value="ECO:0007669"/>
    <property type="project" value="InterPro"/>
</dbReference>
<keyword evidence="8" id="KW-0966">Cell projection</keyword>
<gene>
    <name evidence="8" type="ORF">ELQ35_03385</name>
</gene>
<evidence type="ECO:0000313" key="8">
    <source>
        <dbReference type="EMBL" id="RUQ31405.1"/>
    </source>
</evidence>
<dbReference type="EMBL" id="RYZZ01000005">
    <property type="protein sequence ID" value="RUQ31405.1"/>
    <property type="molecule type" value="Genomic_DNA"/>
</dbReference>
<keyword evidence="8" id="KW-0969">Cilium</keyword>
<keyword evidence="3" id="KW-0175">Coiled coil</keyword>
<comment type="function">
    <text evidence="5">Required for morphogenesis and for the elongation of the flagellar filament by facilitating polymerization of the flagellin monomers at the tip of growing filament. Forms a capping structure, which prevents flagellin subunits (transported through the central channel of the flagellum) from leaking out without polymerization at the distal end.</text>
</comment>
<keyword evidence="5" id="KW-0964">Secreted</keyword>
<accession>A0A433HT57</accession>
<evidence type="ECO:0000256" key="3">
    <source>
        <dbReference type="ARBA" id="ARBA00023054"/>
    </source>
</evidence>
<dbReference type="NCBIfam" id="NF005833">
    <property type="entry name" value="PRK07737.1"/>
    <property type="match status" value="1"/>
</dbReference>
<dbReference type="GO" id="GO:0005576">
    <property type="term" value="C:extracellular region"/>
    <property type="evidence" value="ECO:0007669"/>
    <property type="project" value="UniProtKB-SubCell"/>
</dbReference>
<dbReference type="PANTHER" id="PTHR30288">
    <property type="entry name" value="FLAGELLAR CAP/ASSEMBLY PROTEIN FLID"/>
    <property type="match status" value="1"/>
</dbReference>
<dbReference type="InterPro" id="IPR040026">
    <property type="entry name" value="FliD"/>
</dbReference>
<proteinExistence type="inferred from homology"/>
<comment type="similarity">
    <text evidence="1 5">Belongs to the FliD family.</text>
</comment>
<dbReference type="OrthoDB" id="9776025at2"/>
<evidence type="ECO:0000313" key="9">
    <source>
        <dbReference type="Proteomes" id="UP000267430"/>
    </source>
</evidence>
<dbReference type="InterPro" id="IPR010809">
    <property type="entry name" value="FliD_C"/>
</dbReference>
<dbReference type="PANTHER" id="PTHR30288:SF0">
    <property type="entry name" value="FLAGELLAR HOOK-ASSOCIATED PROTEIN 2"/>
    <property type="match status" value="1"/>
</dbReference>
<name>A0A433HT57_9BACI</name>
<keyword evidence="4 5" id="KW-0975">Bacterial flagellum</keyword>
<keyword evidence="9" id="KW-1185">Reference proteome</keyword>
<feature type="domain" description="Flagellar hook-associated protein 2 C-terminal" evidence="7">
    <location>
        <begin position="232"/>
        <end position="489"/>
    </location>
</feature>
<evidence type="ECO:0000256" key="1">
    <source>
        <dbReference type="ARBA" id="ARBA00009764"/>
    </source>
</evidence>
<comment type="subunit">
    <text evidence="2 5">Homopentamer.</text>
</comment>
<dbReference type="GO" id="GO:0007155">
    <property type="term" value="P:cell adhesion"/>
    <property type="evidence" value="ECO:0007669"/>
    <property type="project" value="InterPro"/>
</dbReference>
<sequence>MVRIGGLASGMDIDQLVSDMMKAERIPLDKVSQKKQYTEWQRDDFREMNKLLFDLDKSIFDGVSKQGSFIKKTVTVSDPDAVSVKNINSTIDFSGTVKVGKLATAASIYSYTPASISDSSQVLSDFTGSKDITIQTITKDGSLEATDKVFKLTIVPGTDTLDSILSKINANSGVTAFYDNTTKQISLTAKNTGDVSGGPEIKLTGDFFTNVLNVDLDNVAADARIPKTGSLGANAEFTYNGLNLTRPSNTFQINGVELTLKQQTSNNVTFSSAPDVDAIMDTVVKFVAKYNETIEKIRGELDEKKYRDFQPLTSEQKKDMDEKDIELWEEKAKSGTLRNNSILSGSLNKMRMNLYNPVTSSQGLKQLGDIGITTSSNYLEGGKLVINEEDLRKAISENPNAVYELFQKDGATTEEKGLARRLRDTIKTTMTDIESKAGKASSVNNTFTIGRLLDGFDKQITNFEDRLVSTEDRYWRQFTAMEKAIQRSNEQMNYLMQQFGGA</sequence>
<dbReference type="RefSeq" id="WP_126863428.1">
    <property type="nucleotide sequence ID" value="NZ_JAUSTX010000004.1"/>
</dbReference>
<keyword evidence="8" id="KW-0282">Flagellum</keyword>
<protein>
    <recommendedName>
        <fullName evidence="5">Flagellar hook-associated protein 2</fullName>
        <shortName evidence="5">HAP2</shortName>
    </recommendedName>
    <alternativeName>
        <fullName evidence="5">Flagellar cap protein</fullName>
    </alternativeName>
</protein>
<evidence type="ECO:0000259" key="6">
    <source>
        <dbReference type="Pfam" id="PF02465"/>
    </source>
</evidence>
<dbReference type="Pfam" id="PF07195">
    <property type="entry name" value="FliD_C"/>
    <property type="match status" value="1"/>
</dbReference>
<comment type="subcellular location">
    <subcellularLocation>
        <location evidence="5">Secreted</location>
    </subcellularLocation>
    <subcellularLocation>
        <location evidence="5">Bacterial flagellum</location>
    </subcellularLocation>
</comment>
<organism evidence="8 9">
    <name type="scientific">Peribacillus cavernae</name>
    <dbReference type="NCBI Taxonomy" id="1674310"/>
    <lineage>
        <taxon>Bacteria</taxon>
        <taxon>Bacillati</taxon>
        <taxon>Bacillota</taxon>
        <taxon>Bacilli</taxon>
        <taxon>Bacillales</taxon>
        <taxon>Bacillaceae</taxon>
        <taxon>Peribacillus</taxon>
    </lineage>
</organism>
<reference evidence="8 9" key="1">
    <citation type="submission" date="2018-12" db="EMBL/GenBank/DDBJ databases">
        <title>Bacillus chawlae sp. nov., Bacillus glennii sp. nov., and Bacillus saganii sp. nov. Isolated from the Vehicle Assembly Building at Kennedy Space Center where the Viking Spacecraft were Assembled.</title>
        <authorList>
            <person name="Seuylemezian A."/>
            <person name="Vaishampayan P."/>
        </authorList>
    </citation>
    <scope>NUCLEOTIDE SEQUENCE [LARGE SCALE GENOMIC DNA]</scope>
    <source>
        <strain evidence="8 9">L5</strain>
    </source>
</reference>
<evidence type="ECO:0000256" key="5">
    <source>
        <dbReference type="RuleBase" id="RU362066"/>
    </source>
</evidence>
<dbReference type="Pfam" id="PF02465">
    <property type="entry name" value="FliD_N"/>
    <property type="match status" value="1"/>
</dbReference>
<comment type="caution">
    <text evidence="8">The sequence shown here is derived from an EMBL/GenBank/DDBJ whole genome shotgun (WGS) entry which is preliminary data.</text>
</comment>
<dbReference type="InterPro" id="IPR003481">
    <property type="entry name" value="FliD_N"/>
</dbReference>
<feature type="domain" description="Flagellar hook-associated protein 2 N-terminal" evidence="6">
    <location>
        <begin position="9"/>
        <end position="106"/>
    </location>
</feature>